<sequence>MRMKSLLVTTVAVASLPLAATAQAACQDDERLYRMGDFLEAQSDGNAEPLQLTAETYLRLTPNARDVIGDNLRLLDANCNTMQVVGGEPPVKVEIPFPLLYNAFEDAVLRGDEKTSGILLRSFRAEPMDSAGFLGLFTLVSEDQELIERLASAGEIAAHTSANAGSNAASRCNEPTVYLHYADFFVRFSGQVEGYNNKAWYVSGNHREITSVEDNLTHSLQDLPGMNCRVGKEAVLTVASAAGAIAIDIGNIHSSNWNTPSTRRTVVTAHEQWLEAGAPDDDGPQSLFD</sequence>
<gene>
    <name evidence="2" type="ORF">SAMN05192555_10578</name>
</gene>
<name>A0A1G9KX80_9GAMM</name>
<dbReference type="OrthoDB" id="6143567at2"/>
<dbReference type="RefSeq" id="WP_089657927.1">
    <property type="nucleotide sequence ID" value="NZ_FNGH01000005.1"/>
</dbReference>
<evidence type="ECO:0000313" key="3">
    <source>
        <dbReference type="Proteomes" id="UP000199107"/>
    </source>
</evidence>
<feature type="signal peptide" evidence="1">
    <location>
        <begin position="1"/>
        <end position="24"/>
    </location>
</feature>
<evidence type="ECO:0000313" key="2">
    <source>
        <dbReference type="EMBL" id="SDL54067.1"/>
    </source>
</evidence>
<dbReference type="AlphaFoldDB" id="A0A1G9KX80"/>
<keyword evidence="1" id="KW-0732">Signal</keyword>
<dbReference type="EMBL" id="FNGH01000005">
    <property type="protein sequence ID" value="SDL54067.1"/>
    <property type="molecule type" value="Genomic_DNA"/>
</dbReference>
<organism evidence="2 3">
    <name type="scientific">Franzmannia pantelleriensis</name>
    <dbReference type="NCBI Taxonomy" id="48727"/>
    <lineage>
        <taxon>Bacteria</taxon>
        <taxon>Pseudomonadati</taxon>
        <taxon>Pseudomonadota</taxon>
        <taxon>Gammaproteobacteria</taxon>
        <taxon>Oceanospirillales</taxon>
        <taxon>Halomonadaceae</taxon>
        <taxon>Franzmannia</taxon>
    </lineage>
</organism>
<evidence type="ECO:0000256" key="1">
    <source>
        <dbReference type="SAM" id="SignalP"/>
    </source>
</evidence>
<dbReference type="STRING" id="48727.SAMN05192555_10578"/>
<accession>A0A1G9KX80</accession>
<protein>
    <submittedName>
        <fullName evidence="2">Uncharacterized protein</fullName>
    </submittedName>
</protein>
<proteinExistence type="predicted"/>
<dbReference type="Proteomes" id="UP000199107">
    <property type="component" value="Unassembled WGS sequence"/>
</dbReference>
<reference evidence="3" key="1">
    <citation type="submission" date="2016-10" db="EMBL/GenBank/DDBJ databases">
        <authorList>
            <person name="Varghese N."/>
            <person name="Submissions S."/>
        </authorList>
    </citation>
    <scope>NUCLEOTIDE SEQUENCE [LARGE SCALE GENOMIC DNA]</scope>
    <source>
        <strain evidence="3">AAP</strain>
    </source>
</reference>
<keyword evidence="3" id="KW-1185">Reference proteome</keyword>
<feature type="chain" id="PRO_5011575083" evidence="1">
    <location>
        <begin position="25"/>
        <end position="289"/>
    </location>
</feature>